<feature type="compositionally biased region" description="Acidic residues" evidence="1">
    <location>
        <begin position="112"/>
        <end position="138"/>
    </location>
</feature>
<evidence type="ECO:0000313" key="2">
    <source>
        <dbReference type="EMBL" id="GFB04615.1"/>
    </source>
</evidence>
<feature type="compositionally biased region" description="Basic and acidic residues" evidence="1">
    <location>
        <begin position="71"/>
        <end position="84"/>
    </location>
</feature>
<accession>A0A699KP40</accession>
<organism evidence="2">
    <name type="scientific">Tanacetum cinerariifolium</name>
    <name type="common">Dalmatian daisy</name>
    <name type="synonym">Chrysanthemum cinerariifolium</name>
    <dbReference type="NCBI Taxonomy" id="118510"/>
    <lineage>
        <taxon>Eukaryota</taxon>
        <taxon>Viridiplantae</taxon>
        <taxon>Streptophyta</taxon>
        <taxon>Embryophyta</taxon>
        <taxon>Tracheophyta</taxon>
        <taxon>Spermatophyta</taxon>
        <taxon>Magnoliopsida</taxon>
        <taxon>eudicotyledons</taxon>
        <taxon>Gunneridae</taxon>
        <taxon>Pentapetalae</taxon>
        <taxon>asterids</taxon>
        <taxon>campanulids</taxon>
        <taxon>Asterales</taxon>
        <taxon>Asteraceae</taxon>
        <taxon>Asteroideae</taxon>
        <taxon>Anthemideae</taxon>
        <taxon>Anthemidinae</taxon>
        <taxon>Tanacetum</taxon>
    </lineage>
</organism>
<feature type="compositionally biased region" description="Acidic residues" evidence="1">
    <location>
        <begin position="51"/>
        <end position="70"/>
    </location>
</feature>
<gene>
    <name evidence="2" type="ORF">Tci_676586</name>
</gene>
<feature type="non-terminal residue" evidence="2">
    <location>
        <position position="1"/>
    </location>
</feature>
<feature type="region of interest" description="Disordered" evidence="1">
    <location>
        <begin position="466"/>
        <end position="486"/>
    </location>
</feature>
<dbReference type="EMBL" id="BKCJ010540451">
    <property type="protein sequence ID" value="GFB04615.1"/>
    <property type="molecule type" value="Genomic_DNA"/>
</dbReference>
<name>A0A699KP40_TANCI</name>
<reference evidence="2" key="1">
    <citation type="journal article" date="2019" name="Sci. Rep.">
        <title>Draft genome of Tanacetum cinerariifolium, the natural source of mosquito coil.</title>
        <authorList>
            <person name="Yamashiro T."/>
            <person name="Shiraishi A."/>
            <person name="Satake H."/>
            <person name="Nakayama K."/>
        </authorList>
    </citation>
    <scope>NUCLEOTIDE SEQUENCE</scope>
</reference>
<protein>
    <submittedName>
        <fullName evidence="2">Uncharacterized protein</fullName>
    </submittedName>
</protein>
<feature type="region of interest" description="Disordered" evidence="1">
    <location>
        <begin position="1"/>
        <end position="174"/>
    </location>
</feature>
<comment type="caution">
    <text evidence="2">The sequence shown here is derived from an EMBL/GenBank/DDBJ whole genome shotgun (WGS) entry which is preliminary data.</text>
</comment>
<evidence type="ECO:0000256" key="1">
    <source>
        <dbReference type="SAM" id="MobiDB-lite"/>
    </source>
</evidence>
<feature type="compositionally biased region" description="Acidic residues" evidence="1">
    <location>
        <begin position="85"/>
        <end position="100"/>
    </location>
</feature>
<proteinExistence type="predicted"/>
<feature type="region of interest" description="Disordered" evidence="1">
    <location>
        <begin position="429"/>
        <end position="448"/>
    </location>
</feature>
<sequence length="679" mass="77121">QQLLLNRQMLKEQKPNKIVLKRSRQEMHISHQRSSGIDEGTGSRQGVPDVPSDDSEEELSWNSSDDEDVDEQTKGREESEGDKTDESDDDNDDDDDEEETTQIGEQEVKESDEGDDEATESDKESEDEETKEQEEESFDPIPRTPEDNEDDDNNEGDQGLRIGEEERMQEEEDVEELYRDFDINQGRGLQVSQETEDTHVILTPTQSNAQQESSSTSSFMTNLLNPITDPGLESLFTIASTTVTPIPSPQSTMTPSIISTFTSASQLPTPLTQIPSLDLQSLLTFALVFRFEDRVKSLEDNFSNIPGIVNQYMQQQMPEAVREAVQTQTNRLQDSIQRENDEFLKTIDENIKKIIKEQVKTQVKAQVTRILPRIEEAVNAQLEAEVLTRSSHSSRTSYTVAADLSEMELKKILIDKMEGNNEDERMIIRKDPPLDQTGGQKDEEKEGSMHHLALHLNKLPGVQADLPQGLNLDSRLPPSRPPTPDRDWNKCVPAAQGNAQSWISILAKQTDARSSFNELLVTPIDFSNFIMNRLGVDKLTPELLSGPTYELMRGSCNSLTELEYHLEVVYKATTDQLDWVNPEGQQYPHNLLQPLPLIPDNRGHSVIPFEHFINNDLEYLREGASICKYTTSVTKTKMADYGHIKWIEDLVPRAMWIQEPISYDKHALWGVSHWGRKRQ</sequence>
<dbReference type="AlphaFoldDB" id="A0A699KP40"/>